<evidence type="ECO:0000313" key="2">
    <source>
        <dbReference type="Proteomes" id="UP000238937"/>
    </source>
</evidence>
<dbReference type="PANTHER" id="PTHR40743">
    <property type="entry name" value="NUCLEOTIDE-DIPHOSPHO-SUGAR TRANSFERASE CONTAINING PROTEIN"/>
    <property type="match status" value="1"/>
</dbReference>
<dbReference type="Gene3D" id="3.40.50.11350">
    <property type="match status" value="1"/>
</dbReference>
<reference evidence="1 2" key="1">
    <citation type="submission" date="2018-03" db="EMBL/GenBank/DDBJ databases">
        <title>The ancient ancestry and fast evolution of plastids.</title>
        <authorList>
            <person name="Moore K.R."/>
            <person name="Magnabosco C."/>
            <person name="Momper L."/>
            <person name="Gold D.A."/>
            <person name="Bosak T."/>
            <person name="Fournier G.P."/>
        </authorList>
    </citation>
    <scope>NUCLEOTIDE SEQUENCE [LARGE SCALE GENOMIC DNA]</scope>
    <source>
        <strain evidence="1 2">CCALA 037</strain>
    </source>
</reference>
<dbReference type="AlphaFoldDB" id="A0A2T1GMU3"/>
<protein>
    <recommendedName>
        <fullName evidence="3">Glycosyl transferase</fullName>
    </recommendedName>
</protein>
<keyword evidence="2" id="KW-1185">Reference proteome</keyword>
<name>A0A2T1GMU3_9CYAN</name>
<evidence type="ECO:0000313" key="1">
    <source>
        <dbReference type="EMBL" id="PSB59211.1"/>
    </source>
</evidence>
<dbReference type="PANTHER" id="PTHR40743:SF1">
    <property type="entry name" value="POSSIBLE GLYCOSYLTRANSFERASE"/>
    <property type="match status" value="1"/>
</dbReference>
<comment type="caution">
    <text evidence="1">The sequence shown here is derived from an EMBL/GenBank/DDBJ whole genome shotgun (WGS) entry which is preliminary data.</text>
</comment>
<sequence>MKYIDSLDLSHHHNREKMPERHQSSVICIKPIGGLCNRLRAIDSAIAVAKENHSSVHVIWPMNDLLNCRFEDLFELPASIDKIGQPNTSGWLNKAIEKFYRTKIGGVFQDLYLRYIVRSFDVVLTYDRMEGYKNCDYQGCDFAAMTANKRAYITTFHAFYDAARPFADFVPVRQLQNIIDDYTKGFENVIGVHIRRTDNRQSLAASPTTEFVELMQTEVRQDSNVRFFVATDSPSEEEYLNQTFPGRIITYPKKSLARHDPEAIKDAVIDLYCLSKCRKLIGSYYSSFTDTAHQINGIEYTIVNDRS</sequence>
<accession>A0A2T1GMU3</accession>
<evidence type="ECO:0008006" key="3">
    <source>
        <dbReference type="Google" id="ProtNLM"/>
    </source>
</evidence>
<dbReference type="EMBL" id="PVWO01000011">
    <property type="protein sequence ID" value="PSB59211.1"/>
    <property type="molecule type" value="Genomic_DNA"/>
</dbReference>
<gene>
    <name evidence="1" type="ORF">C7B77_01825</name>
</gene>
<proteinExistence type="predicted"/>
<dbReference type="Proteomes" id="UP000238937">
    <property type="component" value="Unassembled WGS sequence"/>
</dbReference>
<organism evidence="1 2">
    <name type="scientific">Chamaesiphon polymorphus CCALA 037</name>
    <dbReference type="NCBI Taxonomy" id="2107692"/>
    <lineage>
        <taxon>Bacteria</taxon>
        <taxon>Bacillati</taxon>
        <taxon>Cyanobacteriota</taxon>
        <taxon>Cyanophyceae</taxon>
        <taxon>Gomontiellales</taxon>
        <taxon>Chamaesiphonaceae</taxon>
        <taxon>Chamaesiphon</taxon>
    </lineage>
</organism>